<evidence type="ECO:0000256" key="1">
    <source>
        <dbReference type="SAM" id="Phobius"/>
    </source>
</evidence>
<feature type="transmembrane region" description="Helical" evidence="1">
    <location>
        <begin position="21"/>
        <end position="38"/>
    </location>
</feature>
<reference evidence="2" key="1">
    <citation type="submission" date="2022-05" db="EMBL/GenBank/DDBJ databases">
        <title>Sphingomonas sp. strain MG17 Genome sequencing and assembly.</title>
        <authorList>
            <person name="Kim I."/>
        </authorList>
    </citation>
    <scope>NUCLEOTIDE SEQUENCE</scope>
    <source>
        <strain evidence="2">MG17</strain>
    </source>
</reference>
<evidence type="ECO:0008006" key="4">
    <source>
        <dbReference type="Google" id="ProtNLM"/>
    </source>
</evidence>
<comment type="caution">
    <text evidence="2">The sequence shown here is derived from an EMBL/GenBank/DDBJ whole genome shotgun (WGS) entry which is preliminary data.</text>
</comment>
<feature type="transmembrane region" description="Helical" evidence="1">
    <location>
        <begin position="50"/>
        <end position="71"/>
    </location>
</feature>
<keyword evidence="1" id="KW-0812">Transmembrane</keyword>
<proteinExistence type="predicted"/>
<accession>A0A9X2HJ10</accession>
<evidence type="ECO:0000313" key="3">
    <source>
        <dbReference type="Proteomes" id="UP001139451"/>
    </source>
</evidence>
<organism evidence="2 3">
    <name type="scientific">Sphingomonas tagetis</name>
    <dbReference type="NCBI Taxonomy" id="2949092"/>
    <lineage>
        <taxon>Bacteria</taxon>
        <taxon>Pseudomonadati</taxon>
        <taxon>Pseudomonadota</taxon>
        <taxon>Alphaproteobacteria</taxon>
        <taxon>Sphingomonadales</taxon>
        <taxon>Sphingomonadaceae</taxon>
        <taxon>Sphingomonas</taxon>
    </lineage>
</organism>
<dbReference type="RefSeq" id="WP_254293029.1">
    <property type="nucleotide sequence ID" value="NZ_JAMLDX010000007.1"/>
</dbReference>
<feature type="transmembrane region" description="Helical" evidence="1">
    <location>
        <begin position="78"/>
        <end position="97"/>
    </location>
</feature>
<dbReference type="Proteomes" id="UP001139451">
    <property type="component" value="Unassembled WGS sequence"/>
</dbReference>
<dbReference type="AlphaFoldDB" id="A0A9X2HJ10"/>
<evidence type="ECO:0000313" key="2">
    <source>
        <dbReference type="EMBL" id="MCP3730892.1"/>
    </source>
</evidence>
<keyword evidence="1" id="KW-0472">Membrane</keyword>
<keyword evidence="3" id="KW-1185">Reference proteome</keyword>
<protein>
    <recommendedName>
        <fullName evidence="4">Iron uptake protein</fullName>
    </recommendedName>
</protein>
<keyword evidence="1" id="KW-1133">Transmembrane helix</keyword>
<dbReference type="EMBL" id="JAMLDX010000007">
    <property type="protein sequence ID" value="MCP3730892.1"/>
    <property type="molecule type" value="Genomic_DNA"/>
</dbReference>
<sequence length="103" mass="10821">MSMDSAPAGTWRRRGDQALRLITAMPLGYAVATLWAMALSRILPMRPDEATGGGMLVAFVLCAVIAMWAYAAASGWRAFRLVLIAGLIAAAIAWIAVATGGRA</sequence>
<gene>
    <name evidence="2" type="ORF">M9978_10670</name>
</gene>
<name>A0A9X2HJ10_9SPHN</name>